<gene>
    <name evidence="1" type="ORF">BFJ65_g2803</name>
</gene>
<name>A0A3L6P0D0_FUSOX</name>
<dbReference type="Proteomes" id="UP000270866">
    <property type="component" value="Chromosome 4"/>
</dbReference>
<accession>A0A3L6P0D0</accession>
<comment type="caution">
    <text evidence="1">The sequence shown here is derived from an EMBL/GenBank/DDBJ whole genome shotgun (WGS) entry which is preliminary data.</text>
</comment>
<dbReference type="EMBL" id="MRCU01000002">
    <property type="protein sequence ID" value="RKK24881.1"/>
    <property type="molecule type" value="Genomic_DNA"/>
</dbReference>
<sequence>MHAIDNLSPLCYHVGSAPALNTLKAYKSILSPENFLPFLQKVVRDPYVAWDIRSIEIWVDQLTWDFWDSSGSKSRKA</sequence>
<proteinExistence type="predicted"/>
<protein>
    <submittedName>
        <fullName evidence="1">Uncharacterized protein</fullName>
    </submittedName>
</protein>
<dbReference type="AlphaFoldDB" id="A0A3L6P0D0"/>
<evidence type="ECO:0000313" key="1">
    <source>
        <dbReference type="EMBL" id="RKK24881.1"/>
    </source>
</evidence>
<reference evidence="1" key="1">
    <citation type="journal article" date="2018" name="Sci. Rep.">
        <title>Characterisation of pathogen-specific regions and novel effector candidates in Fusarium oxysporum f. sp. cepae.</title>
        <authorList>
            <person name="Armitage A.D."/>
            <person name="Taylor A."/>
            <person name="Sobczyk M.K."/>
            <person name="Baxter L."/>
            <person name="Greenfield B.P."/>
            <person name="Bates H.J."/>
            <person name="Wilson F."/>
            <person name="Jackson A.C."/>
            <person name="Ott S."/>
            <person name="Harrison R.J."/>
            <person name="Clarkson J.P."/>
        </authorList>
    </citation>
    <scope>NUCLEOTIDE SEQUENCE [LARGE SCALE GENOMIC DNA]</scope>
    <source>
        <strain evidence="1">FoC_Fus2</strain>
    </source>
</reference>
<organism evidence="1">
    <name type="scientific">Fusarium oxysporum f. sp. cepae</name>
    <dbReference type="NCBI Taxonomy" id="396571"/>
    <lineage>
        <taxon>Eukaryota</taxon>
        <taxon>Fungi</taxon>
        <taxon>Dikarya</taxon>
        <taxon>Ascomycota</taxon>
        <taxon>Pezizomycotina</taxon>
        <taxon>Sordariomycetes</taxon>
        <taxon>Hypocreomycetidae</taxon>
        <taxon>Hypocreales</taxon>
        <taxon>Nectriaceae</taxon>
        <taxon>Fusarium</taxon>
        <taxon>Fusarium oxysporum species complex</taxon>
    </lineage>
</organism>